<evidence type="ECO:0000313" key="2">
    <source>
        <dbReference type="EMBL" id="KAF9882622.1"/>
    </source>
</evidence>
<accession>A0AAD4CAD7</accession>
<feature type="non-terminal residue" evidence="2">
    <location>
        <position position="134"/>
    </location>
</feature>
<feature type="signal peptide" evidence="1">
    <location>
        <begin position="1"/>
        <end position="22"/>
    </location>
</feature>
<dbReference type="EMBL" id="VCAU01000260">
    <property type="protein sequence ID" value="KAF9882622.1"/>
    <property type="molecule type" value="Genomic_DNA"/>
</dbReference>
<comment type="caution">
    <text evidence="2">The sequence shown here is derived from an EMBL/GenBank/DDBJ whole genome shotgun (WGS) entry which is preliminary data.</text>
</comment>
<gene>
    <name evidence="2" type="ORF">FE257_005947</name>
</gene>
<organism evidence="2 3">
    <name type="scientific">Aspergillus nanangensis</name>
    <dbReference type="NCBI Taxonomy" id="2582783"/>
    <lineage>
        <taxon>Eukaryota</taxon>
        <taxon>Fungi</taxon>
        <taxon>Dikarya</taxon>
        <taxon>Ascomycota</taxon>
        <taxon>Pezizomycotina</taxon>
        <taxon>Eurotiomycetes</taxon>
        <taxon>Eurotiomycetidae</taxon>
        <taxon>Eurotiales</taxon>
        <taxon>Aspergillaceae</taxon>
        <taxon>Aspergillus</taxon>
        <taxon>Aspergillus subgen. Circumdati</taxon>
    </lineage>
</organism>
<keyword evidence="1" id="KW-0732">Signal</keyword>
<dbReference type="Proteomes" id="UP001194746">
    <property type="component" value="Unassembled WGS sequence"/>
</dbReference>
<reference evidence="2" key="1">
    <citation type="journal article" date="2019" name="Beilstein J. Org. Chem.">
        <title>Nanangenines: drimane sesquiterpenoids as the dominant metabolite cohort of a novel Australian fungus, Aspergillus nanangensis.</title>
        <authorList>
            <person name="Lacey H.J."/>
            <person name="Gilchrist C.L.M."/>
            <person name="Crombie A."/>
            <person name="Kalaitzis J.A."/>
            <person name="Vuong D."/>
            <person name="Rutledge P.J."/>
            <person name="Turner P."/>
            <person name="Pitt J.I."/>
            <person name="Lacey E."/>
            <person name="Chooi Y.H."/>
            <person name="Piggott A.M."/>
        </authorList>
    </citation>
    <scope>NUCLEOTIDE SEQUENCE</scope>
    <source>
        <strain evidence="2">MST-FP2251</strain>
    </source>
</reference>
<feature type="chain" id="PRO_5041990369" evidence="1">
    <location>
        <begin position="23"/>
        <end position="134"/>
    </location>
</feature>
<evidence type="ECO:0000313" key="3">
    <source>
        <dbReference type="Proteomes" id="UP001194746"/>
    </source>
</evidence>
<proteinExistence type="predicted"/>
<protein>
    <submittedName>
        <fullName evidence="2">Uncharacterized protein</fullName>
    </submittedName>
</protein>
<keyword evidence="3" id="KW-1185">Reference proteome</keyword>
<evidence type="ECO:0000256" key="1">
    <source>
        <dbReference type="SAM" id="SignalP"/>
    </source>
</evidence>
<sequence>MSPWKIHVTIVVNNHAVLLSLAQPHLQGGQALVTRITEATSQLLETGVRISLKPPTADDQESTTRAYALARAATEVHSEVNAPPWAQVQLRASALRWARANTESHWRGNFQRSTAGQFTRQLDSALPGSHTKIL</sequence>
<name>A0AAD4CAD7_ASPNN</name>
<reference evidence="2" key="2">
    <citation type="submission" date="2020-02" db="EMBL/GenBank/DDBJ databases">
        <authorList>
            <person name="Gilchrist C.L.M."/>
            <person name="Chooi Y.-H."/>
        </authorList>
    </citation>
    <scope>NUCLEOTIDE SEQUENCE</scope>
    <source>
        <strain evidence="2">MST-FP2251</strain>
    </source>
</reference>
<dbReference type="AlphaFoldDB" id="A0AAD4CAD7"/>